<reference evidence="2" key="2">
    <citation type="submission" date="2015-01" db="EMBL/GenBank/DDBJ databases">
        <title>Evolutionary Origins and Diversification of the Mycorrhizal Mutualists.</title>
        <authorList>
            <consortium name="DOE Joint Genome Institute"/>
            <consortium name="Mycorrhizal Genomics Consortium"/>
            <person name="Kohler A."/>
            <person name="Kuo A."/>
            <person name="Nagy L.G."/>
            <person name="Floudas D."/>
            <person name="Copeland A."/>
            <person name="Barry K.W."/>
            <person name="Cichocki N."/>
            <person name="Veneault-Fourrey C."/>
            <person name="LaButti K."/>
            <person name="Lindquist E.A."/>
            <person name="Lipzen A."/>
            <person name="Lundell T."/>
            <person name="Morin E."/>
            <person name="Murat C."/>
            <person name="Riley R."/>
            <person name="Ohm R."/>
            <person name="Sun H."/>
            <person name="Tunlid A."/>
            <person name="Henrissat B."/>
            <person name="Grigoriev I.V."/>
            <person name="Hibbett D.S."/>
            <person name="Martin F."/>
        </authorList>
    </citation>
    <scope>NUCLEOTIDE SEQUENCE [LARGE SCALE GENOMIC DNA]</scope>
    <source>
        <strain evidence="2">Ve08.2h10</strain>
    </source>
</reference>
<dbReference type="Proteomes" id="UP000054538">
    <property type="component" value="Unassembled WGS sequence"/>
</dbReference>
<sequence length="61" mass="6974">MNELGGTVVPLVHIYKPNCERTLASRRIVARVKEGLYYGIRVREPRQDSHASIRSRARPIS</sequence>
<dbReference type="AlphaFoldDB" id="A0A0D0E9N9"/>
<evidence type="ECO:0000313" key="2">
    <source>
        <dbReference type="Proteomes" id="UP000054538"/>
    </source>
</evidence>
<dbReference type="EMBL" id="KN824855">
    <property type="protein sequence ID" value="KIK99604.1"/>
    <property type="molecule type" value="Genomic_DNA"/>
</dbReference>
<dbReference type="InParanoid" id="A0A0D0E9N9"/>
<reference evidence="1 2" key="1">
    <citation type="submission" date="2014-04" db="EMBL/GenBank/DDBJ databases">
        <authorList>
            <consortium name="DOE Joint Genome Institute"/>
            <person name="Kuo A."/>
            <person name="Kohler A."/>
            <person name="Jargeat P."/>
            <person name="Nagy L.G."/>
            <person name="Floudas D."/>
            <person name="Copeland A."/>
            <person name="Barry K.W."/>
            <person name="Cichocki N."/>
            <person name="Veneault-Fourrey C."/>
            <person name="LaButti K."/>
            <person name="Lindquist E.A."/>
            <person name="Lipzen A."/>
            <person name="Lundell T."/>
            <person name="Morin E."/>
            <person name="Murat C."/>
            <person name="Sun H."/>
            <person name="Tunlid A."/>
            <person name="Henrissat B."/>
            <person name="Grigoriev I.V."/>
            <person name="Hibbett D.S."/>
            <person name="Martin F."/>
            <person name="Nordberg H.P."/>
            <person name="Cantor M.N."/>
            <person name="Hua S.X."/>
        </authorList>
    </citation>
    <scope>NUCLEOTIDE SEQUENCE [LARGE SCALE GENOMIC DNA]</scope>
    <source>
        <strain evidence="1 2">Ve08.2h10</strain>
    </source>
</reference>
<proteinExistence type="predicted"/>
<protein>
    <submittedName>
        <fullName evidence="1">Uncharacterized protein</fullName>
    </submittedName>
</protein>
<evidence type="ECO:0000313" key="1">
    <source>
        <dbReference type="EMBL" id="KIK99604.1"/>
    </source>
</evidence>
<name>A0A0D0E9N9_9AGAM</name>
<organism evidence="1 2">
    <name type="scientific">Paxillus rubicundulus Ve08.2h10</name>
    <dbReference type="NCBI Taxonomy" id="930991"/>
    <lineage>
        <taxon>Eukaryota</taxon>
        <taxon>Fungi</taxon>
        <taxon>Dikarya</taxon>
        <taxon>Basidiomycota</taxon>
        <taxon>Agaricomycotina</taxon>
        <taxon>Agaricomycetes</taxon>
        <taxon>Agaricomycetidae</taxon>
        <taxon>Boletales</taxon>
        <taxon>Paxilineae</taxon>
        <taxon>Paxillaceae</taxon>
        <taxon>Paxillus</taxon>
    </lineage>
</organism>
<keyword evidence="2" id="KW-1185">Reference proteome</keyword>
<accession>A0A0D0E9N9</accession>
<gene>
    <name evidence="1" type="ORF">PAXRUDRAFT_822600</name>
</gene>
<dbReference type="HOGENOM" id="CLU_2923318_0_0_1"/>